<evidence type="ECO:0000313" key="7">
    <source>
        <dbReference type="Proteomes" id="UP001500843"/>
    </source>
</evidence>
<protein>
    <submittedName>
        <fullName evidence="6">Creatininase family protein</fullName>
    </submittedName>
</protein>
<dbReference type="EMBL" id="BAABHM010000002">
    <property type="protein sequence ID" value="GAA4687933.1"/>
    <property type="molecule type" value="Genomic_DNA"/>
</dbReference>
<comment type="cofactor">
    <cofactor evidence="1">
        <name>Zn(2+)</name>
        <dbReference type="ChEBI" id="CHEBI:29105"/>
    </cofactor>
</comment>
<dbReference type="PANTHER" id="PTHR35005">
    <property type="entry name" value="3-DEHYDRO-SCYLLO-INOSOSE HYDROLASE"/>
    <property type="match status" value="1"/>
</dbReference>
<gene>
    <name evidence="6" type="ORF">GCM10023198_02870</name>
</gene>
<reference evidence="7" key="1">
    <citation type="journal article" date="2019" name="Int. J. Syst. Evol. Microbiol.">
        <title>The Global Catalogue of Microorganisms (GCM) 10K type strain sequencing project: providing services to taxonomists for standard genome sequencing and annotation.</title>
        <authorList>
            <consortium name="The Broad Institute Genomics Platform"/>
            <consortium name="The Broad Institute Genome Sequencing Center for Infectious Disease"/>
            <person name="Wu L."/>
            <person name="Ma J."/>
        </authorList>
    </citation>
    <scope>NUCLEOTIDE SEQUENCE [LARGE SCALE GENOMIC DNA]</scope>
    <source>
        <strain evidence="7">JCM 17975</strain>
    </source>
</reference>
<evidence type="ECO:0000256" key="4">
    <source>
        <dbReference type="ARBA" id="ARBA00022833"/>
    </source>
</evidence>
<proteinExistence type="inferred from homology"/>
<accession>A0ABP8WFZ7</accession>
<keyword evidence="2" id="KW-0479">Metal-binding</keyword>
<evidence type="ECO:0000256" key="3">
    <source>
        <dbReference type="ARBA" id="ARBA00022801"/>
    </source>
</evidence>
<sequence>MVATLIAERVSERYGLLNLPPVAISCSHEHEGMPGLAGTVSVSPATLMAIVNDVRRSLQRAGIHNLVLVNAHGGNYTLSNLAQEANVESAAVALFPGNEDWKAARATAGIVTGGRADMHAGELETSILMHAFPDSVGDTYANNDHDSPSRNHLTTLGMKAYTTSGVIGMPSLATAAKGQAVIEALVDRFAGCLSLFDDDHPTRRAING</sequence>
<dbReference type="Pfam" id="PF02633">
    <property type="entry name" value="Creatininase"/>
    <property type="match status" value="1"/>
</dbReference>
<evidence type="ECO:0000256" key="5">
    <source>
        <dbReference type="ARBA" id="ARBA00024029"/>
    </source>
</evidence>
<dbReference type="Proteomes" id="UP001500843">
    <property type="component" value="Unassembled WGS sequence"/>
</dbReference>
<dbReference type="InterPro" id="IPR024087">
    <property type="entry name" value="Creatininase-like_sf"/>
</dbReference>
<evidence type="ECO:0000313" key="6">
    <source>
        <dbReference type="EMBL" id="GAA4687933.1"/>
    </source>
</evidence>
<name>A0ABP8WFZ7_9MICO</name>
<comment type="similarity">
    <text evidence="5">Belongs to the creatininase superfamily.</text>
</comment>
<dbReference type="PANTHER" id="PTHR35005:SF1">
    <property type="entry name" value="2-AMINO-5-FORMYLAMINO-6-RIBOSYLAMINOPYRIMIDIN-4(3H)-ONE 5'-MONOPHOSPHATE DEFORMYLASE"/>
    <property type="match status" value="1"/>
</dbReference>
<keyword evidence="3" id="KW-0378">Hydrolase</keyword>
<keyword evidence="4" id="KW-0862">Zinc</keyword>
<dbReference type="Gene3D" id="3.40.50.10310">
    <property type="entry name" value="Creatininase"/>
    <property type="match status" value="1"/>
</dbReference>
<comment type="caution">
    <text evidence="6">The sequence shown here is derived from an EMBL/GenBank/DDBJ whole genome shotgun (WGS) entry which is preliminary data.</text>
</comment>
<evidence type="ECO:0000256" key="2">
    <source>
        <dbReference type="ARBA" id="ARBA00022723"/>
    </source>
</evidence>
<organism evidence="6 7">
    <name type="scientific">Promicromonospora umidemergens</name>
    <dbReference type="NCBI Taxonomy" id="629679"/>
    <lineage>
        <taxon>Bacteria</taxon>
        <taxon>Bacillati</taxon>
        <taxon>Actinomycetota</taxon>
        <taxon>Actinomycetes</taxon>
        <taxon>Micrococcales</taxon>
        <taxon>Promicromonosporaceae</taxon>
        <taxon>Promicromonospora</taxon>
    </lineage>
</organism>
<dbReference type="InterPro" id="IPR003785">
    <property type="entry name" value="Creatininase/forma_Hydrolase"/>
</dbReference>
<dbReference type="SUPFAM" id="SSF102215">
    <property type="entry name" value="Creatininase"/>
    <property type="match status" value="1"/>
</dbReference>
<keyword evidence="7" id="KW-1185">Reference proteome</keyword>
<evidence type="ECO:0000256" key="1">
    <source>
        <dbReference type="ARBA" id="ARBA00001947"/>
    </source>
</evidence>